<evidence type="ECO:0000313" key="2">
    <source>
        <dbReference type="EMBL" id="KAE8237956.1"/>
    </source>
</evidence>
<dbReference type="Proteomes" id="UP000077684">
    <property type="component" value="Unassembled WGS sequence"/>
</dbReference>
<feature type="non-terminal residue" evidence="2">
    <location>
        <position position="1"/>
    </location>
</feature>
<dbReference type="EMBL" id="LWDE02002328">
    <property type="protein sequence ID" value="KAE8237956.1"/>
    <property type="molecule type" value="Genomic_DNA"/>
</dbReference>
<protein>
    <submittedName>
        <fullName evidence="2">Uncharacterized protein</fullName>
    </submittedName>
</protein>
<organism evidence="2 3">
    <name type="scientific">Tilletia controversa</name>
    <name type="common">dwarf bunt fungus</name>
    <dbReference type="NCBI Taxonomy" id="13291"/>
    <lineage>
        <taxon>Eukaryota</taxon>
        <taxon>Fungi</taxon>
        <taxon>Dikarya</taxon>
        <taxon>Basidiomycota</taxon>
        <taxon>Ustilaginomycotina</taxon>
        <taxon>Exobasidiomycetes</taxon>
        <taxon>Tilletiales</taxon>
        <taxon>Tilletiaceae</taxon>
        <taxon>Tilletia</taxon>
    </lineage>
</organism>
<dbReference type="AlphaFoldDB" id="A0A8X7SSK9"/>
<name>A0A8X7SSK9_9BASI</name>
<evidence type="ECO:0000256" key="1">
    <source>
        <dbReference type="SAM" id="MobiDB-lite"/>
    </source>
</evidence>
<proteinExistence type="predicted"/>
<reference evidence="2" key="1">
    <citation type="submission" date="2016-04" db="EMBL/GenBank/DDBJ databases">
        <authorList>
            <person name="Nguyen H.D."/>
            <person name="Samba Siva P."/>
            <person name="Cullis J."/>
            <person name="Levesque C.A."/>
            <person name="Hambleton S."/>
        </authorList>
    </citation>
    <scope>NUCLEOTIDE SEQUENCE</scope>
    <source>
        <strain evidence="2">DAOMC 236426</strain>
    </source>
</reference>
<feature type="compositionally biased region" description="Low complexity" evidence="1">
    <location>
        <begin position="228"/>
        <end position="255"/>
    </location>
</feature>
<evidence type="ECO:0000313" key="3">
    <source>
        <dbReference type="Proteomes" id="UP000077684"/>
    </source>
</evidence>
<sequence length="324" mass="34677">MGTILGGPDAVTGALEEYLKEVWEDIDVQLVDKYQAPRPPPDIPEAHGGEDNEDALPVVHGLVSASTTMSPAPNVMQRLSNSQLVPLWHFTDEGMNAGYQRLLSMKEYGSSVTGLLESLSKSTEPGHAKKDDALLSLSEFVSATCVLLDAMRAIANEASDPASRRLLHIEADIWSTQFDLILKHPLRRESEANWPVLAELSSIISARFTTRLAIQEILASLKSSTASSSSSAAASSSSAAKGKSSGSKPAAAAAANPKPFRQGGESRPTRLGACIVCGAKEYNHAFGSCSKRADGKPAFAARDERNHLIRSSDRAPICRFYNLS</sequence>
<reference evidence="2" key="2">
    <citation type="journal article" date="2019" name="IMA Fungus">
        <title>Genome sequencing and comparison of five Tilletia species to identify candidate genes for the detection of regulated species infecting wheat.</title>
        <authorList>
            <person name="Nguyen H.D.T."/>
            <person name="Sultana T."/>
            <person name="Kesanakurti P."/>
            <person name="Hambleton S."/>
        </authorList>
    </citation>
    <scope>NUCLEOTIDE SEQUENCE</scope>
    <source>
        <strain evidence="2">DAOMC 236426</strain>
    </source>
</reference>
<keyword evidence="3" id="KW-1185">Reference proteome</keyword>
<feature type="region of interest" description="Disordered" evidence="1">
    <location>
        <begin position="228"/>
        <end position="266"/>
    </location>
</feature>
<gene>
    <name evidence="2" type="ORF">A4X06_0g9047</name>
</gene>
<comment type="caution">
    <text evidence="2">The sequence shown here is derived from an EMBL/GenBank/DDBJ whole genome shotgun (WGS) entry which is preliminary data.</text>
</comment>
<accession>A0A8X7SSK9</accession>